<dbReference type="EMBL" id="FWWV01000006">
    <property type="protein sequence ID" value="SMB81448.1"/>
    <property type="molecule type" value="Genomic_DNA"/>
</dbReference>
<dbReference type="AlphaFoldDB" id="A0A1W1UK05"/>
<reference evidence="2" key="1">
    <citation type="submission" date="2017-04" db="EMBL/GenBank/DDBJ databases">
        <authorList>
            <person name="Varghese N."/>
            <person name="Submissions S."/>
        </authorList>
    </citation>
    <scope>NUCLEOTIDE SEQUENCE [LARGE SCALE GENOMIC DNA]</scope>
    <source>
        <strain evidence="2">DSM 23072</strain>
    </source>
</reference>
<gene>
    <name evidence="1" type="ORF">SAMN05660772_01855</name>
</gene>
<organism evidence="1 2">
    <name type="scientific">Pasteurella testudinis DSM 23072</name>
    <dbReference type="NCBI Taxonomy" id="1122938"/>
    <lineage>
        <taxon>Bacteria</taxon>
        <taxon>Pseudomonadati</taxon>
        <taxon>Pseudomonadota</taxon>
        <taxon>Gammaproteobacteria</taxon>
        <taxon>Pasteurellales</taxon>
        <taxon>Pasteurellaceae</taxon>
        <taxon>Pasteurella</taxon>
    </lineage>
</organism>
<protein>
    <submittedName>
        <fullName evidence="1">Uncharacterized protein</fullName>
    </submittedName>
</protein>
<evidence type="ECO:0000313" key="1">
    <source>
        <dbReference type="EMBL" id="SMB81448.1"/>
    </source>
</evidence>
<accession>A0A1W1UK05</accession>
<keyword evidence="2" id="KW-1185">Reference proteome</keyword>
<dbReference type="STRING" id="1122938.SAMN05660772_01855"/>
<name>A0A1W1UK05_9PAST</name>
<proteinExistence type="predicted"/>
<evidence type="ECO:0000313" key="2">
    <source>
        <dbReference type="Proteomes" id="UP000192408"/>
    </source>
</evidence>
<dbReference type="RefSeq" id="WP_084256194.1">
    <property type="nucleotide sequence ID" value="NZ_FWWV01000006.1"/>
</dbReference>
<sequence length="149" mass="16649">MDNKHVLIAENLDRMSDTTPVSLTDINSITDIEDAVVEYHAIAVPYYRFIDHIAKCPENLAMLQGFVLKIIDVAPEPTLTIAVGRTYIDGQQNLVTIVADIRDHTEKNHLTDTPCVFVGIKHHDGMVLTYDDAGEDCYGSTHLVKEIKQ</sequence>
<dbReference type="Proteomes" id="UP000192408">
    <property type="component" value="Unassembled WGS sequence"/>
</dbReference>